<dbReference type="Proteomes" id="UP001189429">
    <property type="component" value="Unassembled WGS sequence"/>
</dbReference>
<accession>A0ABN9PUT6</accession>
<gene>
    <name evidence="1" type="ORF">PCOR1329_LOCUS4374</name>
</gene>
<evidence type="ECO:0000313" key="1">
    <source>
        <dbReference type="EMBL" id="CAK0794327.1"/>
    </source>
</evidence>
<name>A0ABN9PUT6_9DINO</name>
<sequence>ELMAKVQSFIDEPSADQDVEVRAVFPDELFEELASSMAAEGWDGIQETRELWKSDFSRRKIINGFLKDKQIGAKRFASMPDRITNTINLAGGGVSCRPTVINNYEELLPDIPAWWAAWRAWMFSRELEMPAKGGGTKKARPCSMLERIPRAKYPAVTEAEERISVPLQTLCCAIFDAILVHMLNAVGPTTWHGVKMSLCRTLSTNKVALTISILETQYVECDIVFLQECSAVFADTIASTPTLAAEFHVLKPAALDHKRDQNSLILVSRRSFDGPAAEEVTSAVEARIKEATGITLAQGDLCAYVVPPAGGDAGSKWLLCSFHGDTDG</sequence>
<organism evidence="1 2">
    <name type="scientific">Prorocentrum cordatum</name>
    <dbReference type="NCBI Taxonomy" id="2364126"/>
    <lineage>
        <taxon>Eukaryota</taxon>
        <taxon>Sar</taxon>
        <taxon>Alveolata</taxon>
        <taxon>Dinophyceae</taxon>
        <taxon>Prorocentrales</taxon>
        <taxon>Prorocentraceae</taxon>
        <taxon>Prorocentrum</taxon>
    </lineage>
</organism>
<dbReference type="EMBL" id="CAUYUJ010001124">
    <property type="protein sequence ID" value="CAK0794327.1"/>
    <property type="molecule type" value="Genomic_DNA"/>
</dbReference>
<evidence type="ECO:0000313" key="2">
    <source>
        <dbReference type="Proteomes" id="UP001189429"/>
    </source>
</evidence>
<feature type="non-terminal residue" evidence="1">
    <location>
        <position position="328"/>
    </location>
</feature>
<comment type="caution">
    <text evidence="1">The sequence shown here is derived from an EMBL/GenBank/DDBJ whole genome shotgun (WGS) entry which is preliminary data.</text>
</comment>
<keyword evidence="2" id="KW-1185">Reference proteome</keyword>
<protein>
    <recommendedName>
        <fullName evidence="3">RNA-dependent RNA polymerase</fullName>
    </recommendedName>
</protein>
<feature type="non-terminal residue" evidence="1">
    <location>
        <position position="1"/>
    </location>
</feature>
<reference evidence="1" key="1">
    <citation type="submission" date="2023-10" db="EMBL/GenBank/DDBJ databases">
        <authorList>
            <person name="Chen Y."/>
            <person name="Shah S."/>
            <person name="Dougan E. K."/>
            <person name="Thang M."/>
            <person name="Chan C."/>
        </authorList>
    </citation>
    <scope>NUCLEOTIDE SEQUENCE [LARGE SCALE GENOMIC DNA]</scope>
</reference>
<evidence type="ECO:0008006" key="3">
    <source>
        <dbReference type="Google" id="ProtNLM"/>
    </source>
</evidence>
<proteinExistence type="predicted"/>